<dbReference type="AlphaFoldDB" id="A0A1R3TBI9"/>
<organism evidence="1 2">
    <name type="scientific">Agrobacterium rosae</name>
    <dbReference type="NCBI Taxonomy" id="1972867"/>
    <lineage>
        <taxon>Bacteria</taxon>
        <taxon>Pseudomonadati</taxon>
        <taxon>Pseudomonadota</taxon>
        <taxon>Alphaproteobacteria</taxon>
        <taxon>Hyphomicrobiales</taxon>
        <taxon>Rhizobiaceae</taxon>
        <taxon>Rhizobium/Agrobacterium group</taxon>
        <taxon>Agrobacterium</taxon>
    </lineage>
</organism>
<evidence type="ECO:0000313" key="2">
    <source>
        <dbReference type="Proteomes" id="UP000187891"/>
    </source>
</evidence>
<dbReference type="EMBL" id="FMUE01000001">
    <property type="protein sequence ID" value="SCX01915.1"/>
    <property type="molecule type" value="Genomic_DNA"/>
</dbReference>
<reference evidence="2" key="1">
    <citation type="submission" date="2016-10" db="EMBL/GenBank/DDBJ databases">
        <authorList>
            <person name="Wibberg D."/>
        </authorList>
    </citation>
    <scope>NUCLEOTIDE SEQUENCE [LARGE SCALE GENOMIC DNA]</scope>
</reference>
<dbReference type="Proteomes" id="UP000187891">
    <property type="component" value="Unassembled WGS sequence"/>
</dbReference>
<protein>
    <submittedName>
        <fullName evidence="1">Uncharacterized protein</fullName>
    </submittedName>
</protein>
<proteinExistence type="predicted"/>
<dbReference type="RefSeq" id="WP_077117137.1">
    <property type="nucleotide sequence ID" value="NZ_FMUE01000001.1"/>
</dbReference>
<dbReference type="STRING" id="1907666.DSM25559_0182"/>
<name>A0A1R3TBI9_9HYPH</name>
<evidence type="ECO:0000313" key="1">
    <source>
        <dbReference type="EMBL" id="SCX01915.1"/>
    </source>
</evidence>
<gene>
    <name evidence="1" type="ORF">DSM25559_0182</name>
</gene>
<accession>A0A1R3TBI9</accession>
<sequence>MWTMNRFVTAGLVALTIAGTTIATTSQAEARNNFGRGVVAGLAGGVLGGALIAGASHHYYGSPGYGYGYGYGYGPAYGPPVVYEPVYHRCHLAWRQDGYGDMYRVRVCN</sequence>